<accession>A0A914E6X5</accession>
<sequence length="119" mass="13287">MISNGCTTPSNTAELIFDSNTVGTELERTTVPVGECSCGNMTRYYWKPILSNETNLLNDAYDNRRIAAVCAALHNYAVDINAPLPPYVEINEEQNEENSNEDIADDAAAYRRAYISRNF</sequence>
<dbReference type="AlphaFoldDB" id="A0A914E6X5"/>
<protein>
    <submittedName>
        <fullName evidence="2">Uncharacterized protein</fullName>
    </submittedName>
</protein>
<evidence type="ECO:0000313" key="2">
    <source>
        <dbReference type="WBParaSite" id="ACRNAN_scaffold5991.g23970.t1"/>
    </source>
</evidence>
<keyword evidence="1" id="KW-1185">Reference proteome</keyword>
<organism evidence="1 2">
    <name type="scientific">Acrobeloides nanus</name>
    <dbReference type="NCBI Taxonomy" id="290746"/>
    <lineage>
        <taxon>Eukaryota</taxon>
        <taxon>Metazoa</taxon>
        <taxon>Ecdysozoa</taxon>
        <taxon>Nematoda</taxon>
        <taxon>Chromadorea</taxon>
        <taxon>Rhabditida</taxon>
        <taxon>Tylenchina</taxon>
        <taxon>Cephalobomorpha</taxon>
        <taxon>Cephaloboidea</taxon>
        <taxon>Cephalobidae</taxon>
        <taxon>Acrobeloides</taxon>
    </lineage>
</organism>
<evidence type="ECO:0000313" key="1">
    <source>
        <dbReference type="Proteomes" id="UP000887540"/>
    </source>
</evidence>
<proteinExistence type="predicted"/>
<reference evidence="2" key="1">
    <citation type="submission" date="2022-11" db="UniProtKB">
        <authorList>
            <consortium name="WormBaseParasite"/>
        </authorList>
    </citation>
    <scope>IDENTIFICATION</scope>
</reference>
<dbReference type="WBParaSite" id="ACRNAN_scaffold5991.g23970.t1">
    <property type="protein sequence ID" value="ACRNAN_scaffold5991.g23970.t1"/>
    <property type="gene ID" value="ACRNAN_scaffold5991.g23970"/>
</dbReference>
<name>A0A914E6X5_9BILA</name>
<dbReference type="Proteomes" id="UP000887540">
    <property type="component" value="Unplaced"/>
</dbReference>